<dbReference type="Gene3D" id="1.20.5.1930">
    <property type="match status" value="1"/>
</dbReference>
<proteinExistence type="predicted"/>
<dbReference type="EMBL" id="JAHKKG010000016">
    <property type="protein sequence ID" value="MBU2669769.1"/>
    <property type="molecule type" value="Genomic_DNA"/>
</dbReference>
<feature type="transmembrane region" description="Helical" evidence="9">
    <location>
        <begin position="106"/>
        <end position="124"/>
    </location>
</feature>
<evidence type="ECO:0000256" key="9">
    <source>
        <dbReference type="SAM" id="Phobius"/>
    </source>
</evidence>
<evidence type="ECO:0000256" key="7">
    <source>
        <dbReference type="ARBA" id="ARBA00022840"/>
    </source>
</evidence>
<dbReference type="Pfam" id="PF23539">
    <property type="entry name" value="DUF7134"/>
    <property type="match status" value="1"/>
</dbReference>
<dbReference type="InterPro" id="IPR055558">
    <property type="entry name" value="DUF7134"/>
</dbReference>
<keyword evidence="9" id="KW-0812">Transmembrane</keyword>
<dbReference type="EC" id="2.7.13.3" evidence="2"/>
<evidence type="ECO:0000313" key="13">
    <source>
        <dbReference type="Proteomes" id="UP001519654"/>
    </source>
</evidence>
<keyword evidence="4" id="KW-0808">Transferase</keyword>
<sequence>MPVRESLDTVNRVRRVDFLLAALMTGLTVATLYGWSDSPPGVALVVLAVLSVAPIALRQMAPVLTMAVIVVALAVAVRFGGEGFPSGGIGLLVAMFSVAMLRPRRVAAACFAATVVLMAFVWLSVPGEMVWSQVMQSGLVLIGAWALGEATRRWSRAAVAAERAVAEERVRIARELHDIVAHHMSVITLQSGVAEFVVDSDPVTARTAMATVSDAGRDAMLEMRRLLNVLRVDGDAVDLRPQPGLDLLEELVARMRDAGLAVTLDVTGERRALPAGPDLCAYRTVQEALTNVLKHAGPDARASVALDYGPSVLTVRVQDDGVAGPFVVGHGIRGMHERAALYGGVLSVAPDVTGFSVVLRLPA</sequence>
<keyword evidence="5" id="KW-0547">Nucleotide-binding</keyword>
<feature type="transmembrane region" description="Helical" evidence="9">
    <location>
        <begin position="85"/>
        <end position="101"/>
    </location>
</feature>
<dbReference type="InterPro" id="IPR011712">
    <property type="entry name" value="Sig_transdc_His_kin_sub3_dim/P"/>
</dbReference>
<evidence type="ECO:0000256" key="5">
    <source>
        <dbReference type="ARBA" id="ARBA00022741"/>
    </source>
</evidence>
<evidence type="ECO:0000256" key="4">
    <source>
        <dbReference type="ARBA" id="ARBA00022679"/>
    </source>
</evidence>
<feature type="domain" description="DUF7134" evidence="11">
    <location>
        <begin position="15"/>
        <end position="152"/>
    </location>
</feature>
<keyword evidence="9" id="KW-0472">Membrane</keyword>
<dbReference type="InterPro" id="IPR050482">
    <property type="entry name" value="Sensor_HK_TwoCompSys"/>
</dbReference>
<keyword evidence="8" id="KW-0902">Two-component regulatory system</keyword>
<dbReference type="Proteomes" id="UP001519654">
    <property type="component" value="Unassembled WGS sequence"/>
</dbReference>
<comment type="catalytic activity">
    <reaction evidence="1">
        <text>ATP + protein L-histidine = ADP + protein N-phospho-L-histidine.</text>
        <dbReference type="EC" id="2.7.13.3"/>
    </reaction>
</comment>
<accession>A0ABS5Z4A2</accession>
<feature type="transmembrane region" description="Helical" evidence="9">
    <location>
        <begin position="62"/>
        <end position="79"/>
    </location>
</feature>
<keyword evidence="7" id="KW-0067">ATP-binding</keyword>
<evidence type="ECO:0000256" key="3">
    <source>
        <dbReference type="ARBA" id="ARBA00022553"/>
    </source>
</evidence>
<dbReference type="SUPFAM" id="SSF55874">
    <property type="entry name" value="ATPase domain of HSP90 chaperone/DNA topoisomerase II/histidine kinase"/>
    <property type="match status" value="1"/>
</dbReference>
<dbReference type="Gene3D" id="3.30.565.10">
    <property type="entry name" value="Histidine kinase-like ATPase, C-terminal domain"/>
    <property type="match status" value="1"/>
</dbReference>
<evidence type="ECO:0000313" key="12">
    <source>
        <dbReference type="EMBL" id="MBU2669769.1"/>
    </source>
</evidence>
<reference evidence="12 13" key="1">
    <citation type="submission" date="2021-06" db="EMBL/GenBank/DDBJ databases">
        <title>Actinoplanes lichenicola sp. nov., and Actinoplanes ovalisporus sp. nov., isolated from lichen in Thailand.</title>
        <authorList>
            <person name="Saeng-In P."/>
            <person name="Kanchanasin P."/>
            <person name="Yuki M."/>
            <person name="Kudo T."/>
            <person name="Ohkuma M."/>
            <person name="Phongsopitanun W."/>
            <person name="Tanasupawat S."/>
        </authorList>
    </citation>
    <scope>NUCLEOTIDE SEQUENCE [LARGE SCALE GENOMIC DNA]</scope>
    <source>
        <strain evidence="12 13">NBRC 110975</strain>
    </source>
</reference>
<feature type="domain" description="Signal transduction histidine kinase subgroup 3 dimerisation and phosphoacceptor" evidence="10">
    <location>
        <begin position="168"/>
        <end position="231"/>
    </location>
</feature>
<dbReference type="GO" id="GO:0016301">
    <property type="term" value="F:kinase activity"/>
    <property type="evidence" value="ECO:0007669"/>
    <property type="project" value="UniProtKB-KW"/>
</dbReference>
<evidence type="ECO:0000256" key="1">
    <source>
        <dbReference type="ARBA" id="ARBA00000085"/>
    </source>
</evidence>
<comment type="caution">
    <text evidence="12">The sequence shown here is derived from an EMBL/GenBank/DDBJ whole genome shotgun (WGS) entry which is preliminary data.</text>
</comment>
<keyword evidence="3" id="KW-0597">Phosphoprotein</keyword>
<evidence type="ECO:0000256" key="8">
    <source>
        <dbReference type="ARBA" id="ARBA00023012"/>
    </source>
</evidence>
<protein>
    <recommendedName>
        <fullName evidence="2">histidine kinase</fullName>
        <ecNumber evidence="2">2.7.13.3</ecNumber>
    </recommendedName>
</protein>
<dbReference type="CDD" id="cd16917">
    <property type="entry name" value="HATPase_UhpB-NarQ-NarX-like"/>
    <property type="match status" value="1"/>
</dbReference>
<evidence type="ECO:0000256" key="6">
    <source>
        <dbReference type="ARBA" id="ARBA00022777"/>
    </source>
</evidence>
<keyword evidence="6 12" id="KW-0418">Kinase</keyword>
<organism evidence="12 13">
    <name type="scientific">Paractinoplanes bogorensis</name>
    <dbReference type="NCBI Taxonomy" id="1610840"/>
    <lineage>
        <taxon>Bacteria</taxon>
        <taxon>Bacillati</taxon>
        <taxon>Actinomycetota</taxon>
        <taxon>Actinomycetes</taxon>
        <taxon>Micromonosporales</taxon>
        <taxon>Micromonosporaceae</taxon>
        <taxon>Paractinoplanes</taxon>
    </lineage>
</organism>
<feature type="transmembrane region" description="Helical" evidence="9">
    <location>
        <begin position="41"/>
        <end position="57"/>
    </location>
</feature>
<keyword evidence="9" id="KW-1133">Transmembrane helix</keyword>
<dbReference type="PANTHER" id="PTHR24421:SF10">
    <property type="entry name" value="NITRATE_NITRITE SENSOR PROTEIN NARQ"/>
    <property type="match status" value="1"/>
</dbReference>
<dbReference type="InterPro" id="IPR036890">
    <property type="entry name" value="HATPase_C_sf"/>
</dbReference>
<gene>
    <name evidence="12" type="ORF">KOI35_40300</name>
</gene>
<evidence type="ECO:0000259" key="11">
    <source>
        <dbReference type="Pfam" id="PF23539"/>
    </source>
</evidence>
<evidence type="ECO:0000259" key="10">
    <source>
        <dbReference type="Pfam" id="PF07730"/>
    </source>
</evidence>
<name>A0ABS5Z4A2_9ACTN</name>
<keyword evidence="13" id="KW-1185">Reference proteome</keyword>
<dbReference type="Pfam" id="PF07730">
    <property type="entry name" value="HisKA_3"/>
    <property type="match status" value="1"/>
</dbReference>
<dbReference type="PANTHER" id="PTHR24421">
    <property type="entry name" value="NITRATE/NITRITE SENSOR PROTEIN NARX-RELATED"/>
    <property type="match status" value="1"/>
</dbReference>
<feature type="transmembrane region" description="Helical" evidence="9">
    <location>
        <begin position="16"/>
        <end position="35"/>
    </location>
</feature>
<evidence type="ECO:0000256" key="2">
    <source>
        <dbReference type="ARBA" id="ARBA00012438"/>
    </source>
</evidence>